<organism evidence="2 3">
    <name type="scientific">Bythopirellula goksoeyrii</name>
    <dbReference type="NCBI Taxonomy" id="1400387"/>
    <lineage>
        <taxon>Bacteria</taxon>
        <taxon>Pseudomonadati</taxon>
        <taxon>Planctomycetota</taxon>
        <taxon>Planctomycetia</taxon>
        <taxon>Pirellulales</taxon>
        <taxon>Lacipirellulaceae</taxon>
        <taxon>Bythopirellula</taxon>
    </lineage>
</organism>
<dbReference type="KEGG" id="bgok:Pr1d_29970"/>
<name>A0A5B9QDJ3_9BACT</name>
<feature type="transmembrane region" description="Helical" evidence="1">
    <location>
        <begin position="85"/>
        <end position="104"/>
    </location>
</feature>
<sequence>MAIFVACCLPIAFWVGQSAWIALLAAAMLCLFAGLAALTISYFFSSIGQSLAGMLLAMGCRLSPPLVVCLWLALNQDQTNQNSFVGFLIGSYLVSLAAETFLSVRMIDSLSPKPAAN</sequence>
<gene>
    <name evidence="2" type="ORF">Pr1d_29970</name>
</gene>
<keyword evidence="1" id="KW-1133">Transmembrane helix</keyword>
<dbReference type="AlphaFoldDB" id="A0A5B9QDJ3"/>
<feature type="transmembrane region" description="Helical" evidence="1">
    <location>
        <begin position="19"/>
        <end position="44"/>
    </location>
</feature>
<feature type="transmembrane region" description="Helical" evidence="1">
    <location>
        <begin position="51"/>
        <end position="73"/>
    </location>
</feature>
<evidence type="ECO:0000313" key="3">
    <source>
        <dbReference type="Proteomes" id="UP000323917"/>
    </source>
</evidence>
<protein>
    <submittedName>
        <fullName evidence="2">Uncharacterized protein</fullName>
    </submittedName>
</protein>
<dbReference type="EMBL" id="CP042913">
    <property type="protein sequence ID" value="QEG35695.1"/>
    <property type="molecule type" value="Genomic_DNA"/>
</dbReference>
<dbReference type="Proteomes" id="UP000323917">
    <property type="component" value="Chromosome"/>
</dbReference>
<proteinExistence type="predicted"/>
<accession>A0A5B9QDJ3</accession>
<keyword evidence="3" id="KW-1185">Reference proteome</keyword>
<reference evidence="2 3" key="1">
    <citation type="submission" date="2019-08" db="EMBL/GenBank/DDBJ databases">
        <title>Deep-cultivation of Planctomycetes and their phenomic and genomic characterization uncovers novel biology.</title>
        <authorList>
            <person name="Wiegand S."/>
            <person name="Jogler M."/>
            <person name="Boedeker C."/>
            <person name="Pinto D."/>
            <person name="Vollmers J."/>
            <person name="Rivas-Marin E."/>
            <person name="Kohn T."/>
            <person name="Peeters S.H."/>
            <person name="Heuer A."/>
            <person name="Rast P."/>
            <person name="Oberbeckmann S."/>
            <person name="Bunk B."/>
            <person name="Jeske O."/>
            <person name="Meyerdierks A."/>
            <person name="Storesund J.E."/>
            <person name="Kallscheuer N."/>
            <person name="Luecker S."/>
            <person name="Lage O.M."/>
            <person name="Pohl T."/>
            <person name="Merkel B.J."/>
            <person name="Hornburger P."/>
            <person name="Mueller R.-W."/>
            <person name="Bruemmer F."/>
            <person name="Labrenz M."/>
            <person name="Spormann A.M."/>
            <person name="Op den Camp H."/>
            <person name="Overmann J."/>
            <person name="Amann R."/>
            <person name="Jetten M.S.M."/>
            <person name="Mascher T."/>
            <person name="Medema M.H."/>
            <person name="Devos D.P."/>
            <person name="Kaster A.-K."/>
            <person name="Ovreas L."/>
            <person name="Rohde M."/>
            <person name="Galperin M.Y."/>
            <person name="Jogler C."/>
        </authorList>
    </citation>
    <scope>NUCLEOTIDE SEQUENCE [LARGE SCALE GENOMIC DNA]</scope>
    <source>
        <strain evidence="2 3">Pr1d</strain>
    </source>
</reference>
<keyword evidence="1" id="KW-0472">Membrane</keyword>
<evidence type="ECO:0000313" key="2">
    <source>
        <dbReference type="EMBL" id="QEG35695.1"/>
    </source>
</evidence>
<evidence type="ECO:0000256" key="1">
    <source>
        <dbReference type="SAM" id="Phobius"/>
    </source>
</evidence>
<keyword evidence="1" id="KW-0812">Transmembrane</keyword>